<organism evidence="2 3">
    <name type="scientific">Helicoverpa armigera</name>
    <name type="common">Cotton bollworm</name>
    <name type="synonym">Heliothis armigera</name>
    <dbReference type="NCBI Taxonomy" id="29058"/>
    <lineage>
        <taxon>Eukaryota</taxon>
        <taxon>Metazoa</taxon>
        <taxon>Ecdysozoa</taxon>
        <taxon>Arthropoda</taxon>
        <taxon>Hexapoda</taxon>
        <taxon>Insecta</taxon>
        <taxon>Pterygota</taxon>
        <taxon>Neoptera</taxon>
        <taxon>Endopterygota</taxon>
        <taxon>Lepidoptera</taxon>
        <taxon>Glossata</taxon>
        <taxon>Ditrysia</taxon>
        <taxon>Noctuoidea</taxon>
        <taxon>Noctuidae</taxon>
        <taxon>Heliothinae</taxon>
        <taxon>Helicoverpa</taxon>
    </lineage>
</organism>
<reference evidence="2 3" key="1">
    <citation type="journal article" date="2017" name="BMC Biol.">
        <title>Genomic innovations, transcriptional plasticity and gene loss underlying the evolution and divergence of two highly polyphagous and invasive Helicoverpa pest species.</title>
        <authorList>
            <person name="Pearce S.L."/>
            <person name="Clarke D.F."/>
            <person name="East P.D."/>
            <person name="Elfekih S."/>
            <person name="Gordon K.H."/>
            <person name="Jermiin L.S."/>
            <person name="McGaughran A."/>
            <person name="Oakeshott J.G."/>
            <person name="Papanikolaou A."/>
            <person name="Perera O.P."/>
            <person name="Rane R.V."/>
            <person name="Richards S."/>
            <person name="Tay W.T."/>
            <person name="Walsh T.K."/>
            <person name="Anderson A."/>
            <person name="Anderson C.J."/>
            <person name="Asgari S."/>
            <person name="Board P.G."/>
            <person name="Bretschneider A."/>
            <person name="Campbell P.M."/>
            <person name="Chertemps T."/>
            <person name="Christeller J.T."/>
            <person name="Coppin C.W."/>
            <person name="Downes S.J."/>
            <person name="Duan G."/>
            <person name="Farnsworth C.A."/>
            <person name="Good R.T."/>
            <person name="Han L.B."/>
            <person name="Han Y.C."/>
            <person name="Hatje K."/>
            <person name="Horne I."/>
            <person name="Huang Y.P."/>
            <person name="Hughes D.S."/>
            <person name="Jacquin-Joly E."/>
            <person name="James W."/>
            <person name="Jhangiani S."/>
            <person name="Kollmar M."/>
            <person name="Kuwar S.S."/>
            <person name="Li S."/>
            <person name="Liu N.Y."/>
            <person name="Maibeche M.T."/>
            <person name="Miller J.R."/>
            <person name="Montagne N."/>
            <person name="Perry T."/>
            <person name="Qu J."/>
            <person name="Song S.V."/>
            <person name="Sutton G.G."/>
            <person name="Vogel H."/>
            <person name="Walenz B.P."/>
            <person name="Xu W."/>
            <person name="Zhang H.J."/>
            <person name="Zou Z."/>
            <person name="Batterham P."/>
            <person name="Edwards O.R."/>
            <person name="Feyereisen R."/>
            <person name="Gibbs R.A."/>
            <person name="Heckel D.G."/>
            <person name="McGrath A."/>
            <person name="Robin C."/>
            <person name="Scherer S.E."/>
            <person name="Worley K.C."/>
            <person name="Wu Y.D."/>
        </authorList>
    </citation>
    <scope>NUCLEOTIDE SEQUENCE [LARGE SCALE GENOMIC DNA]</scope>
    <source>
        <strain evidence="2">Harm_GR_Male_#8</strain>
        <tissue evidence="2">Whole organism</tissue>
    </source>
</reference>
<gene>
    <name evidence="2" type="primary">HaOG211149</name>
    <name evidence="2" type="ORF">B5X24_HaOG211149</name>
</gene>
<feature type="signal peptide" evidence="1">
    <location>
        <begin position="1"/>
        <end position="16"/>
    </location>
</feature>
<protein>
    <submittedName>
        <fullName evidence="2">Uncharacterized protein</fullName>
    </submittedName>
</protein>
<keyword evidence="1" id="KW-0732">Signal</keyword>
<feature type="chain" id="PRO_5016016424" evidence="1">
    <location>
        <begin position="17"/>
        <end position="197"/>
    </location>
</feature>
<evidence type="ECO:0000313" key="3">
    <source>
        <dbReference type="Proteomes" id="UP000249218"/>
    </source>
</evidence>
<dbReference type="Proteomes" id="UP000249218">
    <property type="component" value="Unassembled WGS sequence"/>
</dbReference>
<evidence type="ECO:0000313" key="2">
    <source>
        <dbReference type="EMBL" id="PZC72454.1"/>
    </source>
</evidence>
<dbReference type="AlphaFoldDB" id="A0A2W1BFK2"/>
<keyword evidence="3" id="KW-1185">Reference proteome</keyword>
<sequence>MSRGFIIATLLISTAALGICRPGRQYPKKPPCGSVTTMENIKIKNVNVKGNINFGSVTVTDGKIPCEGVNYVRHVDYTYNGENVLPNEKTSGWQIHEIFSIPNKSSETEQNSLDRVEKKEFFNEGTLHNFPQNILDAVQKDLESVDDPMDKSHNGIEVEKVTHSDQLGSSSNQTSLVTDKLYIYLLTLIMVFQCKLF</sequence>
<accession>A0A2W1BFK2</accession>
<dbReference type="EMBL" id="KZ150187">
    <property type="protein sequence ID" value="PZC72454.1"/>
    <property type="molecule type" value="Genomic_DNA"/>
</dbReference>
<name>A0A2W1BFK2_HELAM</name>
<proteinExistence type="predicted"/>
<evidence type="ECO:0000256" key="1">
    <source>
        <dbReference type="SAM" id="SignalP"/>
    </source>
</evidence>